<dbReference type="Proteomes" id="UP000825729">
    <property type="component" value="Unassembled WGS sequence"/>
</dbReference>
<reference evidence="2 3" key="1">
    <citation type="submission" date="2021-07" db="EMBL/GenBank/DDBJ databases">
        <title>The Aristolochia fimbriata genome: insights into angiosperm evolution, floral development and chemical biosynthesis.</title>
        <authorList>
            <person name="Jiao Y."/>
        </authorList>
    </citation>
    <scope>NUCLEOTIDE SEQUENCE [LARGE SCALE GENOMIC DNA]</scope>
    <source>
        <strain evidence="2">IBCAS-2021</strain>
        <tissue evidence="2">Leaf</tissue>
    </source>
</reference>
<gene>
    <name evidence="2" type="ORF">H6P81_014506</name>
</gene>
<name>A0AAV7EHY5_ARIFI</name>
<accession>A0AAV7EHY5</accession>
<feature type="compositionally biased region" description="Polar residues" evidence="1">
    <location>
        <begin position="21"/>
        <end position="32"/>
    </location>
</feature>
<keyword evidence="3" id="KW-1185">Reference proteome</keyword>
<evidence type="ECO:0000256" key="1">
    <source>
        <dbReference type="SAM" id="MobiDB-lite"/>
    </source>
</evidence>
<dbReference type="EMBL" id="JAINDJ010000005">
    <property type="protein sequence ID" value="KAG9448378.1"/>
    <property type="molecule type" value="Genomic_DNA"/>
</dbReference>
<evidence type="ECO:0000313" key="3">
    <source>
        <dbReference type="Proteomes" id="UP000825729"/>
    </source>
</evidence>
<organism evidence="2 3">
    <name type="scientific">Aristolochia fimbriata</name>
    <name type="common">White veined hardy Dutchman's pipe vine</name>
    <dbReference type="NCBI Taxonomy" id="158543"/>
    <lineage>
        <taxon>Eukaryota</taxon>
        <taxon>Viridiplantae</taxon>
        <taxon>Streptophyta</taxon>
        <taxon>Embryophyta</taxon>
        <taxon>Tracheophyta</taxon>
        <taxon>Spermatophyta</taxon>
        <taxon>Magnoliopsida</taxon>
        <taxon>Magnoliidae</taxon>
        <taxon>Piperales</taxon>
        <taxon>Aristolochiaceae</taxon>
        <taxon>Aristolochia</taxon>
    </lineage>
</organism>
<protein>
    <submittedName>
        <fullName evidence="2">Uncharacterized protein</fullName>
    </submittedName>
</protein>
<dbReference type="AlphaFoldDB" id="A0AAV7EHY5"/>
<sequence length="184" mass="18859">MGSHRTARHVPQTDQRGPVNAATSFQGSNNSGEEGGATCHGATAASGTTTTTTSASGRDGAAAPLPPPPASTHLPPPPSQVPNKTKIGKQQQGSPFLSVSAATSIPHLIDFSLMHAAAKNSRGISQLLPPFSLLIISFGGVPSNCPGTTETDKPSVALTNSEILPTHPSTFPSLFISLDSQRFN</sequence>
<feature type="compositionally biased region" description="Low complexity" evidence="1">
    <location>
        <begin position="36"/>
        <end position="63"/>
    </location>
</feature>
<feature type="region of interest" description="Disordered" evidence="1">
    <location>
        <begin position="1"/>
        <end position="95"/>
    </location>
</feature>
<evidence type="ECO:0000313" key="2">
    <source>
        <dbReference type="EMBL" id="KAG9448378.1"/>
    </source>
</evidence>
<proteinExistence type="predicted"/>
<feature type="compositionally biased region" description="Pro residues" evidence="1">
    <location>
        <begin position="64"/>
        <end position="80"/>
    </location>
</feature>
<comment type="caution">
    <text evidence="2">The sequence shown here is derived from an EMBL/GenBank/DDBJ whole genome shotgun (WGS) entry which is preliminary data.</text>
</comment>